<organism evidence="1 2">
    <name type="scientific">Symbiodinium pilosum</name>
    <name type="common">Dinoflagellate</name>
    <dbReference type="NCBI Taxonomy" id="2952"/>
    <lineage>
        <taxon>Eukaryota</taxon>
        <taxon>Sar</taxon>
        <taxon>Alveolata</taxon>
        <taxon>Dinophyceae</taxon>
        <taxon>Suessiales</taxon>
        <taxon>Symbiodiniaceae</taxon>
        <taxon>Symbiodinium</taxon>
    </lineage>
</organism>
<evidence type="ECO:0000313" key="1">
    <source>
        <dbReference type="EMBL" id="CAE7331975.1"/>
    </source>
</evidence>
<accession>A0A812PFD4</accession>
<reference evidence="1" key="1">
    <citation type="submission" date="2021-02" db="EMBL/GenBank/DDBJ databases">
        <authorList>
            <person name="Dougan E. K."/>
            <person name="Rhodes N."/>
            <person name="Thang M."/>
            <person name="Chan C."/>
        </authorList>
    </citation>
    <scope>NUCLEOTIDE SEQUENCE</scope>
</reference>
<gene>
    <name evidence="1" type="ORF">SPIL2461_LOCUS7728</name>
</gene>
<comment type="caution">
    <text evidence="1">The sequence shown here is derived from an EMBL/GenBank/DDBJ whole genome shotgun (WGS) entry which is preliminary data.</text>
</comment>
<protein>
    <submittedName>
        <fullName evidence="1">Uncharacterized protein</fullName>
    </submittedName>
</protein>
<dbReference type="Proteomes" id="UP000649617">
    <property type="component" value="Unassembled WGS sequence"/>
</dbReference>
<sequence>MMAAAMVAASVAAPNPAVAEVPKLSFFGLGGGVSDVYNQNDNPVNPYSQFSEVGSDSVYKGRSEEEVNRRKKALTAGLVRFEKTPEYIKTKQAQNLKSNLLVATTLKQDMLYFSGAEGSPAWEKAKDFSQKVSTMGVDGQNKEWGRAAQDYQAADEILKEWKELAKL</sequence>
<dbReference type="AlphaFoldDB" id="A0A812PFD4"/>
<proteinExistence type="predicted"/>
<keyword evidence="2" id="KW-1185">Reference proteome</keyword>
<dbReference type="OrthoDB" id="438096at2759"/>
<dbReference type="EMBL" id="CAJNIZ010012226">
    <property type="protein sequence ID" value="CAE7331975.1"/>
    <property type="molecule type" value="Genomic_DNA"/>
</dbReference>
<evidence type="ECO:0000313" key="2">
    <source>
        <dbReference type="Proteomes" id="UP000649617"/>
    </source>
</evidence>
<name>A0A812PFD4_SYMPI</name>